<dbReference type="InterPro" id="IPR003594">
    <property type="entry name" value="HATPase_dom"/>
</dbReference>
<evidence type="ECO:0000256" key="1">
    <source>
        <dbReference type="ARBA" id="ARBA00000085"/>
    </source>
</evidence>
<dbReference type="AlphaFoldDB" id="A0A3E3E0R1"/>
<dbReference type="InterPro" id="IPR050351">
    <property type="entry name" value="BphY/WalK/GraS-like"/>
</dbReference>
<keyword evidence="10 11" id="KW-0472">Membrane</keyword>
<feature type="transmembrane region" description="Helical" evidence="11">
    <location>
        <begin position="12"/>
        <end position="31"/>
    </location>
</feature>
<dbReference type="Proteomes" id="UP000261212">
    <property type="component" value="Unassembled WGS sequence"/>
</dbReference>
<feature type="transmembrane region" description="Helical" evidence="11">
    <location>
        <begin position="37"/>
        <end position="58"/>
    </location>
</feature>
<evidence type="ECO:0000256" key="10">
    <source>
        <dbReference type="ARBA" id="ARBA00023136"/>
    </source>
</evidence>
<comment type="caution">
    <text evidence="13">The sequence shown here is derived from an EMBL/GenBank/DDBJ whole genome shotgun (WGS) entry which is preliminary data.</text>
</comment>
<evidence type="ECO:0000256" key="2">
    <source>
        <dbReference type="ARBA" id="ARBA00004651"/>
    </source>
</evidence>
<evidence type="ECO:0000313" key="13">
    <source>
        <dbReference type="EMBL" id="RGD74926.1"/>
    </source>
</evidence>
<keyword evidence="7 13" id="KW-0418">Kinase</keyword>
<gene>
    <name evidence="13" type="ORF">DW687_00965</name>
</gene>
<evidence type="ECO:0000259" key="12">
    <source>
        <dbReference type="PROSITE" id="PS50109"/>
    </source>
</evidence>
<dbReference type="GO" id="GO:0004721">
    <property type="term" value="F:phosphoprotein phosphatase activity"/>
    <property type="evidence" value="ECO:0007669"/>
    <property type="project" value="TreeGrafter"/>
</dbReference>
<dbReference type="InterPro" id="IPR005467">
    <property type="entry name" value="His_kinase_dom"/>
</dbReference>
<comment type="subcellular location">
    <subcellularLocation>
        <location evidence="2">Cell membrane</location>
        <topology evidence="2">Multi-pass membrane protein</topology>
    </subcellularLocation>
</comment>
<dbReference type="GO" id="GO:0005886">
    <property type="term" value="C:plasma membrane"/>
    <property type="evidence" value="ECO:0007669"/>
    <property type="project" value="UniProtKB-SubCell"/>
</dbReference>
<evidence type="ECO:0000313" key="14">
    <source>
        <dbReference type="Proteomes" id="UP000261212"/>
    </source>
</evidence>
<protein>
    <recommendedName>
        <fullName evidence="3">histidine kinase</fullName>
        <ecNumber evidence="3">2.7.13.3</ecNumber>
    </recommendedName>
</protein>
<dbReference type="PROSITE" id="PS50109">
    <property type="entry name" value="HIS_KIN"/>
    <property type="match status" value="1"/>
</dbReference>
<comment type="catalytic activity">
    <reaction evidence="1">
        <text>ATP + protein L-histidine = ADP + protein N-phospho-L-histidine.</text>
        <dbReference type="EC" id="2.7.13.3"/>
    </reaction>
</comment>
<dbReference type="SUPFAM" id="SSF55874">
    <property type="entry name" value="ATPase domain of HSP90 chaperone/DNA topoisomerase II/histidine kinase"/>
    <property type="match status" value="1"/>
</dbReference>
<proteinExistence type="predicted"/>
<dbReference type="GO" id="GO:0000155">
    <property type="term" value="F:phosphorelay sensor kinase activity"/>
    <property type="evidence" value="ECO:0007669"/>
    <property type="project" value="InterPro"/>
</dbReference>
<dbReference type="EMBL" id="QUSM01000002">
    <property type="protein sequence ID" value="RGD74926.1"/>
    <property type="molecule type" value="Genomic_DNA"/>
</dbReference>
<keyword evidence="9" id="KW-0902">Two-component regulatory system</keyword>
<dbReference type="RefSeq" id="WP_007050503.1">
    <property type="nucleotide sequence ID" value="NZ_CABKNJ010000001.1"/>
</dbReference>
<evidence type="ECO:0000256" key="8">
    <source>
        <dbReference type="ARBA" id="ARBA00022989"/>
    </source>
</evidence>
<dbReference type="EC" id="2.7.13.3" evidence="3"/>
<keyword evidence="5" id="KW-0808">Transferase</keyword>
<keyword evidence="8 11" id="KW-1133">Transmembrane helix</keyword>
<sequence>MKLKDFLRDKFVNIMLYVGLFLISLFLLNIFKVNSSLKVNILVLTFVIPVISFGYEFYRKRDFYNRLEKNLANLDKKYLISEFIRNPNFIEGRILNDTIYDIDKSMNEYVNLYKRKNHDLEDYIELWCHEIKTPISTSKMIIANNNNEVTDSIDEELNKIDNLVEQVLYYARSKNVEKDYIIKRVKLEDIVKKAVLRNKKDFLNKHISLYMNDLDVEVNSDSKWLEFIINQIIINSIKYSKGEKPKIWIYSIKKKDGIELYIEDNGIGINKSELGKVFEKGFTGTNGRKTYKSTGMGLYLCKTLCDNLYHKIDILSQENAKTVVIITFPLSSLIDEVK</sequence>
<feature type="domain" description="Histidine kinase" evidence="12">
    <location>
        <begin position="126"/>
        <end position="332"/>
    </location>
</feature>
<dbReference type="Pfam" id="PF02518">
    <property type="entry name" value="HATPase_c"/>
    <property type="match status" value="1"/>
</dbReference>
<dbReference type="SUPFAM" id="SSF47384">
    <property type="entry name" value="Homodimeric domain of signal transducing histidine kinase"/>
    <property type="match status" value="1"/>
</dbReference>
<keyword evidence="6 11" id="KW-0812">Transmembrane</keyword>
<dbReference type="InterPro" id="IPR003661">
    <property type="entry name" value="HisK_dim/P_dom"/>
</dbReference>
<evidence type="ECO:0000256" key="5">
    <source>
        <dbReference type="ARBA" id="ARBA00022679"/>
    </source>
</evidence>
<dbReference type="CDD" id="cd00082">
    <property type="entry name" value="HisKA"/>
    <property type="match status" value="1"/>
</dbReference>
<reference evidence="13 14" key="1">
    <citation type="submission" date="2018-08" db="EMBL/GenBank/DDBJ databases">
        <title>A genome reference for cultivated species of the human gut microbiota.</title>
        <authorList>
            <person name="Zou Y."/>
            <person name="Xue W."/>
            <person name="Luo G."/>
        </authorList>
    </citation>
    <scope>NUCLEOTIDE SEQUENCE [LARGE SCALE GENOMIC DNA]</scope>
    <source>
        <strain evidence="13 14">AM25-6</strain>
    </source>
</reference>
<accession>A0A3E3E0R1</accession>
<evidence type="ECO:0000256" key="6">
    <source>
        <dbReference type="ARBA" id="ARBA00022692"/>
    </source>
</evidence>
<dbReference type="GeneID" id="98000795"/>
<evidence type="ECO:0000256" key="11">
    <source>
        <dbReference type="SAM" id="Phobius"/>
    </source>
</evidence>
<evidence type="ECO:0000256" key="7">
    <source>
        <dbReference type="ARBA" id="ARBA00022777"/>
    </source>
</evidence>
<dbReference type="InterPro" id="IPR036097">
    <property type="entry name" value="HisK_dim/P_sf"/>
</dbReference>
<dbReference type="PANTHER" id="PTHR45453">
    <property type="entry name" value="PHOSPHATE REGULON SENSOR PROTEIN PHOR"/>
    <property type="match status" value="1"/>
</dbReference>
<keyword evidence="4" id="KW-1003">Cell membrane</keyword>
<dbReference type="SMART" id="SM00387">
    <property type="entry name" value="HATPase_c"/>
    <property type="match status" value="1"/>
</dbReference>
<dbReference type="PANTHER" id="PTHR45453:SF2">
    <property type="entry name" value="HISTIDINE KINASE"/>
    <property type="match status" value="1"/>
</dbReference>
<dbReference type="Gene3D" id="3.30.565.10">
    <property type="entry name" value="Histidine kinase-like ATPase, C-terminal domain"/>
    <property type="match status" value="1"/>
</dbReference>
<evidence type="ECO:0000256" key="4">
    <source>
        <dbReference type="ARBA" id="ARBA00022475"/>
    </source>
</evidence>
<name>A0A3E3E0R1_9FIRM</name>
<dbReference type="GO" id="GO:0016036">
    <property type="term" value="P:cellular response to phosphate starvation"/>
    <property type="evidence" value="ECO:0007669"/>
    <property type="project" value="TreeGrafter"/>
</dbReference>
<organism evidence="13 14">
    <name type="scientific">Anaerofustis stercorihominis</name>
    <dbReference type="NCBI Taxonomy" id="214853"/>
    <lineage>
        <taxon>Bacteria</taxon>
        <taxon>Bacillati</taxon>
        <taxon>Bacillota</taxon>
        <taxon>Clostridia</taxon>
        <taxon>Eubacteriales</taxon>
        <taxon>Eubacteriaceae</taxon>
        <taxon>Anaerofustis</taxon>
    </lineage>
</organism>
<dbReference type="InterPro" id="IPR036890">
    <property type="entry name" value="HATPase_C_sf"/>
</dbReference>
<evidence type="ECO:0000256" key="9">
    <source>
        <dbReference type="ARBA" id="ARBA00023012"/>
    </source>
</evidence>
<evidence type="ECO:0000256" key="3">
    <source>
        <dbReference type="ARBA" id="ARBA00012438"/>
    </source>
</evidence>